<dbReference type="RefSeq" id="XP_033665131.1">
    <property type="nucleotide sequence ID" value="XM_033813451.1"/>
</dbReference>
<dbReference type="GeneID" id="54566723"/>
<feature type="region of interest" description="Disordered" evidence="7">
    <location>
        <begin position="261"/>
        <end position="293"/>
    </location>
</feature>
<keyword evidence="3" id="KW-0677">Repeat</keyword>
<keyword evidence="6" id="KW-0539">Nucleus</keyword>
<reference evidence="9" key="1">
    <citation type="journal article" date="2020" name="Stud. Mycol.">
        <title>101 Dothideomycetes genomes: a test case for predicting lifestyles and emergence of pathogens.</title>
        <authorList>
            <person name="Haridas S."/>
            <person name="Albert R."/>
            <person name="Binder M."/>
            <person name="Bloem J."/>
            <person name="Labutti K."/>
            <person name="Salamov A."/>
            <person name="Andreopoulos B."/>
            <person name="Baker S."/>
            <person name="Barry K."/>
            <person name="Bills G."/>
            <person name="Bluhm B."/>
            <person name="Cannon C."/>
            <person name="Castanera R."/>
            <person name="Culley D."/>
            <person name="Daum C."/>
            <person name="Ezra D."/>
            <person name="Gonzalez J."/>
            <person name="Henrissat B."/>
            <person name="Kuo A."/>
            <person name="Liang C."/>
            <person name="Lipzen A."/>
            <person name="Lutzoni F."/>
            <person name="Magnuson J."/>
            <person name="Mondo S."/>
            <person name="Nolan M."/>
            <person name="Ohm R."/>
            <person name="Pangilinan J."/>
            <person name="Park H.-J."/>
            <person name="Ramirez L."/>
            <person name="Alfaro M."/>
            <person name="Sun H."/>
            <person name="Tritt A."/>
            <person name="Yoshinaga Y."/>
            <person name="Zwiers L.-H."/>
            <person name="Turgeon B."/>
            <person name="Goodwin S."/>
            <person name="Spatafora J."/>
            <person name="Crous P."/>
            <person name="Grigoriev I."/>
        </authorList>
    </citation>
    <scope>NUCLEOTIDE SEQUENCE</scope>
    <source>
        <strain evidence="9">ATCC 36951</strain>
    </source>
</reference>
<keyword evidence="10" id="KW-1185">Reference proteome</keyword>
<dbReference type="Gene3D" id="3.30.160.60">
    <property type="entry name" value="Classic Zinc Finger"/>
    <property type="match status" value="1"/>
</dbReference>
<feature type="compositionally biased region" description="Low complexity" evidence="7">
    <location>
        <begin position="267"/>
        <end position="287"/>
    </location>
</feature>
<evidence type="ECO:0000313" key="9">
    <source>
        <dbReference type="EMBL" id="KAF2164242.1"/>
    </source>
</evidence>
<gene>
    <name evidence="9" type="ORF">M409DRAFT_56929</name>
</gene>
<dbReference type="PANTHER" id="PTHR40626">
    <property type="entry name" value="MIP31509P"/>
    <property type="match status" value="1"/>
</dbReference>
<evidence type="ECO:0000256" key="7">
    <source>
        <dbReference type="SAM" id="MobiDB-lite"/>
    </source>
</evidence>
<organism evidence="9 10">
    <name type="scientific">Zasmidium cellare ATCC 36951</name>
    <dbReference type="NCBI Taxonomy" id="1080233"/>
    <lineage>
        <taxon>Eukaryota</taxon>
        <taxon>Fungi</taxon>
        <taxon>Dikarya</taxon>
        <taxon>Ascomycota</taxon>
        <taxon>Pezizomycotina</taxon>
        <taxon>Dothideomycetes</taxon>
        <taxon>Dothideomycetidae</taxon>
        <taxon>Mycosphaerellales</taxon>
        <taxon>Mycosphaerellaceae</taxon>
        <taxon>Zasmidium</taxon>
    </lineage>
</organism>
<keyword evidence="4" id="KW-0863">Zinc-finger</keyword>
<dbReference type="GO" id="GO:0000981">
    <property type="term" value="F:DNA-binding transcription factor activity, RNA polymerase II-specific"/>
    <property type="evidence" value="ECO:0007669"/>
    <property type="project" value="InterPro"/>
</dbReference>
<evidence type="ECO:0000256" key="6">
    <source>
        <dbReference type="ARBA" id="ARBA00023242"/>
    </source>
</evidence>
<dbReference type="GO" id="GO:0006351">
    <property type="term" value="P:DNA-templated transcription"/>
    <property type="evidence" value="ECO:0007669"/>
    <property type="project" value="InterPro"/>
</dbReference>
<dbReference type="InterPro" id="IPR051059">
    <property type="entry name" value="VerF-like"/>
</dbReference>
<dbReference type="PANTHER" id="PTHR40626:SF10">
    <property type="entry name" value="C2H2-TYPE DOMAIN-CONTAINING PROTEIN"/>
    <property type="match status" value="1"/>
</dbReference>
<dbReference type="GO" id="GO:0005634">
    <property type="term" value="C:nucleus"/>
    <property type="evidence" value="ECO:0007669"/>
    <property type="project" value="UniProtKB-SubCell"/>
</dbReference>
<proteinExistence type="predicted"/>
<sequence length="823" mass="90344">MTFHIGKPRQPGSFQDDIDVVECSFDLAFPILAIDLAVSSPASLTGQLGDSMWEVNELGVVLMKLPFSNFLQPSSFPASTSTQPTCSSKARGGFDAMTARNASPGWSICSGTRESVRNAKCATLAGKGSFADILFATDTKEKPFACFCGRTFARSDLLKRHKLRTHSTATAERGTEDARRMDVQGNARGKAVEAQGQDVVTQPTHGQDFREDANVPMSPGQDFPAFVEFVESIGLGHDWDFFDLDPQSAFAFDEPQLPSLDGLGDLATSSQQPTSTSSAARSSAPTTVELSSVADRAGSEQALTPIQWRLSQSQWQILTQKCQGSVSGLTLPSRPAMSRYLQSYVTKFHKHYPMIHLPTYDPVASPLWLTLIMAAVGAQCIFEAKNSYRLYQAARYLTMEQRQLDSDGRNIGQTQMHRIAMIQTLILLMVFSAWDTDTRLLGEALDLQSVVSGDIRRALAESSSTHSSDTEWQIWIREETHRRVILISYAYLVVQSTAYDLPPVVLTGEIQEFILPCGSAEWEARTEPEWRQALRHSSHSTARTGDVLRQLLSDQSGGGIDGRLRFSAVGSFVVVQALIQRIFFARQLHDTSSTALPRAELDVIQSALTKWKTICQRTPNSSLDPQNAEGPVPFTSAAFLAMAFARLHLDLGPCRNLRTRDPKQVAAAILASPVPECGGPVIPALLHSAHSLSVPVMLGVDHVLGSQSLFWNCEHSLCGFESGIFLWRWLQSAGESGSWDDLDADEKGIVSWVLFSIKEALESVPASDLGIRDDTVLSQLSFPRLGILVLKLWARIFSSRRSWAITQEIGESLRLLAEAVEAS</sequence>
<dbReference type="AlphaFoldDB" id="A0A6A6CE89"/>
<keyword evidence="2" id="KW-0479">Metal-binding</keyword>
<dbReference type="Pfam" id="PF04082">
    <property type="entry name" value="Fungal_trans"/>
    <property type="match status" value="1"/>
</dbReference>
<comment type="subcellular location">
    <subcellularLocation>
        <location evidence="1">Nucleus</location>
    </subcellularLocation>
</comment>
<dbReference type="EMBL" id="ML993605">
    <property type="protein sequence ID" value="KAF2164242.1"/>
    <property type="molecule type" value="Genomic_DNA"/>
</dbReference>
<feature type="domain" description="Xylanolytic transcriptional activator regulatory" evidence="8">
    <location>
        <begin position="341"/>
        <end position="612"/>
    </location>
</feature>
<accession>A0A6A6CE89</accession>
<dbReference type="Proteomes" id="UP000799537">
    <property type="component" value="Unassembled WGS sequence"/>
</dbReference>
<dbReference type="InterPro" id="IPR007219">
    <property type="entry name" value="XnlR_reg_dom"/>
</dbReference>
<dbReference type="GO" id="GO:0000978">
    <property type="term" value="F:RNA polymerase II cis-regulatory region sequence-specific DNA binding"/>
    <property type="evidence" value="ECO:0007669"/>
    <property type="project" value="InterPro"/>
</dbReference>
<evidence type="ECO:0000256" key="1">
    <source>
        <dbReference type="ARBA" id="ARBA00004123"/>
    </source>
</evidence>
<evidence type="ECO:0000256" key="4">
    <source>
        <dbReference type="ARBA" id="ARBA00022771"/>
    </source>
</evidence>
<evidence type="ECO:0000313" key="10">
    <source>
        <dbReference type="Proteomes" id="UP000799537"/>
    </source>
</evidence>
<dbReference type="CDD" id="cd12148">
    <property type="entry name" value="fungal_TF_MHR"/>
    <property type="match status" value="1"/>
</dbReference>
<dbReference type="GO" id="GO:0008270">
    <property type="term" value="F:zinc ion binding"/>
    <property type="evidence" value="ECO:0007669"/>
    <property type="project" value="UniProtKB-KW"/>
</dbReference>
<dbReference type="OrthoDB" id="654211at2759"/>
<evidence type="ECO:0000256" key="2">
    <source>
        <dbReference type="ARBA" id="ARBA00022723"/>
    </source>
</evidence>
<evidence type="ECO:0000256" key="3">
    <source>
        <dbReference type="ARBA" id="ARBA00022737"/>
    </source>
</evidence>
<protein>
    <recommendedName>
        <fullName evidence="8">Xylanolytic transcriptional activator regulatory domain-containing protein</fullName>
    </recommendedName>
</protein>
<evidence type="ECO:0000256" key="5">
    <source>
        <dbReference type="ARBA" id="ARBA00022833"/>
    </source>
</evidence>
<name>A0A6A6CE89_ZASCE</name>
<evidence type="ECO:0000259" key="8">
    <source>
        <dbReference type="Pfam" id="PF04082"/>
    </source>
</evidence>
<keyword evidence="5" id="KW-0862">Zinc</keyword>
<dbReference type="GO" id="GO:0000785">
    <property type="term" value="C:chromatin"/>
    <property type="evidence" value="ECO:0007669"/>
    <property type="project" value="TreeGrafter"/>
</dbReference>